<keyword evidence="11" id="KW-1185">Reference proteome</keyword>
<dbReference type="SUPFAM" id="SSF53686">
    <property type="entry name" value="Tryptophan synthase beta subunit-like PLP-dependent enzymes"/>
    <property type="match status" value="1"/>
</dbReference>
<dbReference type="GO" id="GO:0030378">
    <property type="term" value="F:serine racemase activity"/>
    <property type="evidence" value="ECO:0007669"/>
    <property type="project" value="TreeGrafter"/>
</dbReference>
<dbReference type="PROSITE" id="PS00165">
    <property type="entry name" value="DEHYDRATASE_SER_THR"/>
    <property type="match status" value="1"/>
</dbReference>
<comment type="caution">
    <text evidence="10">The sequence shown here is derived from an EMBL/GenBank/DDBJ whole genome shotgun (WGS) entry which is preliminary data.</text>
</comment>
<feature type="domain" description="Tryptophan synthase beta chain-like PALP" evidence="9">
    <location>
        <begin position="29"/>
        <end position="323"/>
    </location>
</feature>
<dbReference type="GO" id="GO:0018114">
    <property type="term" value="F:threonine racemase activity"/>
    <property type="evidence" value="ECO:0007669"/>
    <property type="project" value="TreeGrafter"/>
</dbReference>
<dbReference type="Pfam" id="PF00291">
    <property type="entry name" value="PALP"/>
    <property type="match status" value="1"/>
</dbReference>
<keyword evidence="6" id="KW-0460">Magnesium</keyword>
<evidence type="ECO:0000259" key="9">
    <source>
        <dbReference type="Pfam" id="PF00291"/>
    </source>
</evidence>
<accession>A0A927HYA1</accession>
<evidence type="ECO:0000256" key="7">
    <source>
        <dbReference type="ARBA" id="ARBA00022898"/>
    </source>
</evidence>
<comment type="cofactor">
    <cofactor evidence="3">
        <name>Mn(2+)</name>
        <dbReference type="ChEBI" id="CHEBI:29035"/>
    </cofactor>
</comment>
<proteinExistence type="inferred from homology"/>
<reference evidence="10" key="1">
    <citation type="submission" date="2020-09" db="EMBL/GenBank/DDBJ databases">
        <title>Bosea spartocytisi sp. nov. a root nodule endophyte of Spartocytisus supranubius in the high mountain ecosystem fo the Teide National Park (Canary Islands, Spain).</title>
        <authorList>
            <person name="Pulido-Suarez L."/>
            <person name="Peix A."/>
            <person name="Igual J.M."/>
            <person name="Socas-Perez N."/>
            <person name="Velazquez E."/>
            <person name="Flores-Felix J.D."/>
            <person name="Leon-Barrios M."/>
        </authorList>
    </citation>
    <scope>NUCLEOTIDE SEQUENCE</scope>
    <source>
        <strain evidence="10">SSUT16</strain>
    </source>
</reference>
<dbReference type="InterPro" id="IPR001926">
    <property type="entry name" value="TrpB-like_PALP"/>
</dbReference>
<evidence type="ECO:0000256" key="6">
    <source>
        <dbReference type="ARBA" id="ARBA00022842"/>
    </source>
</evidence>
<evidence type="ECO:0000313" key="10">
    <source>
        <dbReference type="EMBL" id="MBD3846265.1"/>
    </source>
</evidence>
<dbReference type="GO" id="GO:0000287">
    <property type="term" value="F:magnesium ion binding"/>
    <property type="evidence" value="ECO:0007669"/>
    <property type="project" value="TreeGrafter"/>
</dbReference>
<evidence type="ECO:0000313" key="11">
    <source>
        <dbReference type="Proteomes" id="UP000619295"/>
    </source>
</evidence>
<dbReference type="GO" id="GO:0003941">
    <property type="term" value="F:L-serine ammonia-lyase activity"/>
    <property type="evidence" value="ECO:0007669"/>
    <property type="project" value="TreeGrafter"/>
</dbReference>
<evidence type="ECO:0000256" key="3">
    <source>
        <dbReference type="ARBA" id="ARBA00001936"/>
    </source>
</evidence>
<name>A0A927HYA1_9HYPH</name>
<dbReference type="RefSeq" id="WP_191124222.1">
    <property type="nucleotide sequence ID" value="NZ_JACXWY010000005.1"/>
</dbReference>
<dbReference type="PANTHER" id="PTHR43050:SF1">
    <property type="entry name" value="SERINE RACEMASE"/>
    <property type="match status" value="1"/>
</dbReference>
<dbReference type="FunFam" id="3.40.50.1100:FF:000005">
    <property type="entry name" value="Threonine dehydratase catabolic"/>
    <property type="match status" value="1"/>
</dbReference>
<evidence type="ECO:0000256" key="4">
    <source>
        <dbReference type="ARBA" id="ARBA00001946"/>
    </source>
</evidence>
<evidence type="ECO:0000256" key="5">
    <source>
        <dbReference type="ARBA" id="ARBA00010869"/>
    </source>
</evidence>
<comment type="similarity">
    <text evidence="5">Belongs to the serine/threonine dehydratase family.</text>
</comment>
<dbReference type="Proteomes" id="UP000619295">
    <property type="component" value="Unassembled WGS sequence"/>
</dbReference>
<organism evidence="10 11">
    <name type="scientific">Bosea spartocytisi</name>
    <dbReference type="NCBI Taxonomy" id="2773451"/>
    <lineage>
        <taxon>Bacteria</taxon>
        <taxon>Pseudomonadati</taxon>
        <taxon>Pseudomonadota</taxon>
        <taxon>Alphaproteobacteria</taxon>
        <taxon>Hyphomicrobiales</taxon>
        <taxon>Boseaceae</taxon>
        <taxon>Bosea</taxon>
    </lineage>
</organism>
<protein>
    <submittedName>
        <fullName evidence="10">Threonine/serine dehydratase</fullName>
    </submittedName>
</protein>
<gene>
    <name evidence="10" type="ORF">IED13_11195</name>
</gene>
<dbReference type="Gene3D" id="3.40.50.1100">
    <property type="match status" value="2"/>
</dbReference>
<evidence type="ECO:0000256" key="1">
    <source>
        <dbReference type="ARBA" id="ARBA00001913"/>
    </source>
</evidence>
<comment type="cofactor">
    <cofactor evidence="1">
        <name>Ca(2+)</name>
        <dbReference type="ChEBI" id="CHEBI:29108"/>
    </cofactor>
</comment>
<dbReference type="CDD" id="cd01562">
    <property type="entry name" value="Thr-dehyd"/>
    <property type="match status" value="1"/>
</dbReference>
<dbReference type="InterPro" id="IPR000634">
    <property type="entry name" value="Ser/Thr_deHydtase_PyrdxlP-BS"/>
</dbReference>
<evidence type="ECO:0000256" key="2">
    <source>
        <dbReference type="ARBA" id="ARBA00001933"/>
    </source>
</evidence>
<dbReference type="GO" id="GO:0005524">
    <property type="term" value="F:ATP binding"/>
    <property type="evidence" value="ECO:0007669"/>
    <property type="project" value="TreeGrafter"/>
</dbReference>
<dbReference type="AlphaFoldDB" id="A0A927HYA1"/>
<keyword evidence="8" id="KW-0456">Lyase</keyword>
<sequence length="337" mass="35071">MSGRSQVKISEDLRLCVEFRDVAAAALRISDHVVKTPLIANDELDRILSAKVLLKAETLQTTGSFKFRGALNRVLRMTPAERKGGIVAWSSGNHALAISAVAARNGIKATILMPSDAPRTKIEGAERFGGTVRLYDRATEVRETIGAEIAAATGAVIIPPYDDPDIMAGQGTVALELAEQARERGVSLEMLAVSCSGGGLAAGCVIAMNGASPDTRVFCVEPAGFDDTARSLASGRRESNAPGARSLCDALQVATPGELTFPVNQALLAGAVAVTDDEVRRAMRLAYDLLKLVVEPGGVAPLAAALAGKLDVAGKTVALVLSGGNVDHDTFARCIAV</sequence>
<dbReference type="GO" id="GO:0070179">
    <property type="term" value="P:D-serine biosynthetic process"/>
    <property type="evidence" value="ECO:0007669"/>
    <property type="project" value="TreeGrafter"/>
</dbReference>
<dbReference type="EMBL" id="JACXWY010000005">
    <property type="protein sequence ID" value="MBD3846265.1"/>
    <property type="molecule type" value="Genomic_DNA"/>
</dbReference>
<comment type="cofactor">
    <cofactor evidence="2">
        <name>pyridoxal 5'-phosphate</name>
        <dbReference type="ChEBI" id="CHEBI:597326"/>
    </cofactor>
</comment>
<dbReference type="PANTHER" id="PTHR43050">
    <property type="entry name" value="SERINE / THREONINE RACEMASE FAMILY MEMBER"/>
    <property type="match status" value="1"/>
</dbReference>
<evidence type="ECO:0000256" key="8">
    <source>
        <dbReference type="ARBA" id="ARBA00023239"/>
    </source>
</evidence>
<dbReference type="GO" id="GO:0030170">
    <property type="term" value="F:pyridoxal phosphate binding"/>
    <property type="evidence" value="ECO:0007669"/>
    <property type="project" value="InterPro"/>
</dbReference>
<comment type="cofactor">
    <cofactor evidence="4">
        <name>Mg(2+)</name>
        <dbReference type="ChEBI" id="CHEBI:18420"/>
    </cofactor>
</comment>
<keyword evidence="7" id="KW-0663">Pyridoxal phosphate</keyword>
<dbReference type="InterPro" id="IPR036052">
    <property type="entry name" value="TrpB-like_PALP_sf"/>
</dbReference>